<gene>
    <name evidence="7 9" type="primary">pgl</name>
    <name evidence="9" type="ORF">E6K80_11095</name>
</gene>
<comment type="caution">
    <text evidence="9">The sequence shown here is derived from an EMBL/GenBank/DDBJ whole genome shotgun (WGS) entry which is preliminary data.</text>
</comment>
<dbReference type="EMBL" id="VBPA01000283">
    <property type="protein sequence ID" value="TMQ69612.1"/>
    <property type="molecule type" value="Genomic_DNA"/>
</dbReference>
<evidence type="ECO:0000259" key="8">
    <source>
        <dbReference type="Pfam" id="PF01182"/>
    </source>
</evidence>
<proteinExistence type="inferred from homology"/>
<accession>A0A538U152</accession>
<dbReference type="EC" id="3.1.1.31" evidence="5 7"/>
<comment type="pathway">
    <text evidence="3 7">Carbohydrate degradation; pentose phosphate pathway; D-ribulose 5-phosphate from D-glucose 6-phosphate (oxidative stage): step 2/3.</text>
</comment>
<sequence>MLGVDGPRPPRLARPLSHGAGAGVTNLHVFESKEALAEAAAAAIAAVTMESQERGIEPRLALSGGRTPVDAYRLLGLGRAGIRAHWSRVTVFFADERDAPPNEPESNYWEVRKLFLEPAHVPPERVHRMRADDPDLEGAARAYERLLDGPLELLVLGIGEDGHTASLFPGSPWIAERERRVVAVLDSPKPPPSRLSIAPRVIAEARQVLVLASGAEKASAVARALAAAGDSARVPARLARERLWYVDREAAGRL</sequence>
<dbReference type="AlphaFoldDB" id="A0A538U152"/>
<evidence type="ECO:0000256" key="2">
    <source>
        <dbReference type="ARBA" id="ARBA00002681"/>
    </source>
</evidence>
<dbReference type="InterPro" id="IPR037171">
    <property type="entry name" value="NagB/RpiA_transferase-like"/>
</dbReference>
<evidence type="ECO:0000256" key="6">
    <source>
        <dbReference type="ARBA" id="ARBA00020337"/>
    </source>
</evidence>
<evidence type="ECO:0000256" key="1">
    <source>
        <dbReference type="ARBA" id="ARBA00000832"/>
    </source>
</evidence>
<dbReference type="PANTHER" id="PTHR11054">
    <property type="entry name" value="6-PHOSPHOGLUCONOLACTONASE"/>
    <property type="match status" value="1"/>
</dbReference>
<organism evidence="9 10">
    <name type="scientific">Eiseniibacteriota bacterium</name>
    <dbReference type="NCBI Taxonomy" id="2212470"/>
    <lineage>
        <taxon>Bacteria</taxon>
        <taxon>Candidatus Eiseniibacteriota</taxon>
    </lineage>
</organism>
<keyword evidence="7 9" id="KW-0378">Hydrolase</keyword>
<evidence type="ECO:0000313" key="10">
    <source>
        <dbReference type="Proteomes" id="UP000319836"/>
    </source>
</evidence>
<dbReference type="Proteomes" id="UP000319836">
    <property type="component" value="Unassembled WGS sequence"/>
</dbReference>
<dbReference type="InterPro" id="IPR006148">
    <property type="entry name" value="Glc/Gal-6P_isomerase"/>
</dbReference>
<dbReference type="Gene3D" id="3.40.50.1360">
    <property type="match status" value="1"/>
</dbReference>
<evidence type="ECO:0000256" key="7">
    <source>
        <dbReference type="RuleBase" id="RU365095"/>
    </source>
</evidence>
<evidence type="ECO:0000256" key="3">
    <source>
        <dbReference type="ARBA" id="ARBA00004961"/>
    </source>
</evidence>
<evidence type="ECO:0000256" key="4">
    <source>
        <dbReference type="ARBA" id="ARBA00010662"/>
    </source>
</evidence>
<protein>
    <recommendedName>
        <fullName evidence="6 7">6-phosphogluconolactonase</fullName>
        <shortName evidence="7">6PGL</shortName>
        <ecNumber evidence="5 7">3.1.1.31</ecNumber>
    </recommendedName>
</protein>
<dbReference type="SUPFAM" id="SSF100950">
    <property type="entry name" value="NagB/RpiA/CoA transferase-like"/>
    <property type="match status" value="1"/>
</dbReference>
<reference evidence="9 10" key="1">
    <citation type="journal article" date="2019" name="Nat. Microbiol.">
        <title>Mediterranean grassland soil C-N compound turnover is dependent on rainfall and depth, and is mediated by genomically divergent microorganisms.</title>
        <authorList>
            <person name="Diamond S."/>
            <person name="Andeer P.F."/>
            <person name="Li Z."/>
            <person name="Crits-Christoph A."/>
            <person name="Burstein D."/>
            <person name="Anantharaman K."/>
            <person name="Lane K.R."/>
            <person name="Thomas B.C."/>
            <person name="Pan C."/>
            <person name="Northen T.R."/>
            <person name="Banfield J.F."/>
        </authorList>
    </citation>
    <scope>NUCLEOTIDE SEQUENCE [LARGE SCALE GENOMIC DNA]</scope>
    <source>
        <strain evidence="9">WS_10</strain>
    </source>
</reference>
<name>A0A538U152_UNCEI</name>
<dbReference type="PANTHER" id="PTHR11054:SF0">
    <property type="entry name" value="6-PHOSPHOGLUCONOLACTONASE"/>
    <property type="match status" value="1"/>
</dbReference>
<dbReference type="CDD" id="cd01400">
    <property type="entry name" value="6PGL"/>
    <property type="match status" value="1"/>
</dbReference>
<feature type="domain" description="Glucosamine/galactosamine-6-phosphate isomerase" evidence="8">
    <location>
        <begin position="32"/>
        <end position="240"/>
    </location>
</feature>
<dbReference type="Pfam" id="PF01182">
    <property type="entry name" value="Glucosamine_iso"/>
    <property type="match status" value="1"/>
</dbReference>
<evidence type="ECO:0000313" key="9">
    <source>
        <dbReference type="EMBL" id="TMQ69612.1"/>
    </source>
</evidence>
<dbReference type="GO" id="GO:0005975">
    <property type="term" value="P:carbohydrate metabolic process"/>
    <property type="evidence" value="ECO:0007669"/>
    <property type="project" value="UniProtKB-UniRule"/>
</dbReference>
<dbReference type="InterPro" id="IPR039104">
    <property type="entry name" value="6PGL"/>
</dbReference>
<dbReference type="NCBIfam" id="TIGR01198">
    <property type="entry name" value="pgl"/>
    <property type="match status" value="1"/>
</dbReference>
<comment type="catalytic activity">
    <reaction evidence="1 7">
        <text>6-phospho-D-glucono-1,5-lactone + H2O = 6-phospho-D-gluconate + H(+)</text>
        <dbReference type="Rhea" id="RHEA:12556"/>
        <dbReference type="ChEBI" id="CHEBI:15377"/>
        <dbReference type="ChEBI" id="CHEBI:15378"/>
        <dbReference type="ChEBI" id="CHEBI:57955"/>
        <dbReference type="ChEBI" id="CHEBI:58759"/>
        <dbReference type="EC" id="3.1.1.31"/>
    </reaction>
</comment>
<dbReference type="InterPro" id="IPR005900">
    <property type="entry name" value="6-phosphogluconolactonase_DevB"/>
</dbReference>
<dbReference type="GO" id="GO:0006098">
    <property type="term" value="P:pentose-phosphate shunt"/>
    <property type="evidence" value="ECO:0007669"/>
    <property type="project" value="UniProtKB-UniPathway"/>
</dbReference>
<dbReference type="GO" id="GO:0017057">
    <property type="term" value="F:6-phosphogluconolactonase activity"/>
    <property type="evidence" value="ECO:0007669"/>
    <property type="project" value="UniProtKB-UniRule"/>
</dbReference>
<dbReference type="UniPathway" id="UPA00115">
    <property type="reaction ID" value="UER00409"/>
</dbReference>
<comment type="function">
    <text evidence="2 7">Hydrolysis of 6-phosphogluconolactone to 6-phosphogluconate.</text>
</comment>
<comment type="similarity">
    <text evidence="4 7">Belongs to the glucosamine/galactosamine-6-phosphate isomerase family. 6-phosphogluconolactonase subfamily.</text>
</comment>
<evidence type="ECO:0000256" key="5">
    <source>
        <dbReference type="ARBA" id="ARBA00013198"/>
    </source>
</evidence>